<dbReference type="InterPro" id="IPR007110">
    <property type="entry name" value="Ig-like_dom"/>
</dbReference>
<protein>
    <recommendedName>
        <fullName evidence="1">Ig-like domain-containing protein</fullName>
    </recommendedName>
</protein>
<sequence length="95" mass="10754">MEGNVSRSSLRLTPTRHQHGAVLACRATNPDLPTSVMEDIAQLNVHYPPRLELRPGHNLALDNIKEGDDVYFECVVEANPPVHTLRWFLQEAQQK</sequence>
<dbReference type="EMBL" id="JAWQEG010007521">
    <property type="protein sequence ID" value="KAK3852242.1"/>
    <property type="molecule type" value="Genomic_DNA"/>
</dbReference>
<dbReference type="Gene3D" id="2.60.40.10">
    <property type="entry name" value="Immunoglobulins"/>
    <property type="match status" value="2"/>
</dbReference>
<evidence type="ECO:0000259" key="1">
    <source>
        <dbReference type="PROSITE" id="PS50835"/>
    </source>
</evidence>
<reference evidence="2" key="1">
    <citation type="submission" date="2023-10" db="EMBL/GenBank/DDBJ databases">
        <title>Genome assemblies of two species of porcelain crab, Petrolisthes cinctipes and Petrolisthes manimaculis (Anomura: Porcellanidae).</title>
        <authorList>
            <person name="Angst P."/>
        </authorList>
    </citation>
    <scope>NUCLEOTIDE SEQUENCE</scope>
    <source>
        <strain evidence="2">PB745_01</strain>
        <tissue evidence="2">Gill</tissue>
    </source>
</reference>
<dbReference type="InterPro" id="IPR036179">
    <property type="entry name" value="Ig-like_dom_sf"/>
</dbReference>
<comment type="caution">
    <text evidence="2">The sequence shown here is derived from an EMBL/GenBank/DDBJ whole genome shotgun (WGS) entry which is preliminary data.</text>
</comment>
<dbReference type="PROSITE" id="PS50835">
    <property type="entry name" value="IG_LIKE"/>
    <property type="match status" value="1"/>
</dbReference>
<accession>A0AAE1BLD8</accession>
<organism evidence="2 3">
    <name type="scientific">Petrolisthes cinctipes</name>
    <name type="common">Flat porcelain crab</name>
    <dbReference type="NCBI Taxonomy" id="88211"/>
    <lineage>
        <taxon>Eukaryota</taxon>
        <taxon>Metazoa</taxon>
        <taxon>Ecdysozoa</taxon>
        <taxon>Arthropoda</taxon>
        <taxon>Crustacea</taxon>
        <taxon>Multicrustacea</taxon>
        <taxon>Malacostraca</taxon>
        <taxon>Eumalacostraca</taxon>
        <taxon>Eucarida</taxon>
        <taxon>Decapoda</taxon>
        <taxon>Pleocyemata</taxon>
        <taxon>Anomura</taxon>
        <taxon>Galatheoidea</taxon>
        <taxon>Porcellanidae</taxon>
        <taxon>Petrolisthes</taxon>
    </lineage>
</organism>
<proteinExistence type="predicted"/>
<evidence type="ECO:0000313" key="3">
    <source>
        <dbReference type="Proteomes" id="UP001286313"/>
    </source>
</evidence>
<feature type="domain" description="Ig-like" evidence="1">
    <location>
        <begin position="49"/>
        <end position="95"/>
    </location>
</feature>
<evidence type="ECO:0000313" key="2">
    <source>
        <dbReference type="EMBL" id="KAK3852242.1"/>
    </source>
</evidence>
<dbReference type="PANTHER" id="PTHR23278:SF19">
    <property type="entry name" value="OBSCURIN"/>
    <property type="match status" value="1"/>
</dbReference>
<name>A0AAE1BLD8_PETCI</name>
<gene>
    <name evidence="2" type="ORF">Pcinc_041162</name>
</gene>
<dbReference type="PANTHER" id="PTHR23278">
    <property type="entry name" value="SIDESTEP PROTEIN"/>
    <property type="match status" value="1"/>
</dbReference>
<keyword evidence="3" id="KW-1185">Reference proteome</keyword>
<dbReference type="InterPro" id="IPR013783">
    <property type="entry name" value="Ig-like_fold"/>
</dbReference>
<dbReference type="SUPFAM" id="SSF48726">
    <property type="entry name" value="Immunoglobulin"/>
    <property type="match status" value="2"/>
</dbReference>
<dbReference type="Proteomes" id="UP001286313">
    <property type="component" value="Unassembled WGS sequence"/>
</dbReference>
<dbReference type="AlphaFoldDB" id="A0AAE1BLD8"/>